<organism evidence="2 3">
    <name type="scientific">Cyphellophora attinorum</name>
    <dbReference type="NCBI Taxonomy" id="1664694"/>
    <lineage>
        <taxon>Eukaryota</taxon>
        <taxon>Fungi</taxon>
        <taxon>Dikarya</taxon>
        <taxon>Ascomycota</taxon>
        <taxon>Pezizomycotina</taxon>
        <taxon>Eurotiomycetes</taxon>
        <taxon>Chaetothyriomycetidae</taxon>
        <taxon>Chaetothyriales</taxon>
        <taxon>Cyphellophoraceae</taxon>
        <taxon>Cyphellophora</taxon>
    </lineage>
</organism>
<feature type="compositionally biased region" description="Basic and acidic residues" evidence="1">
    <location>
        <begin position="279"/>
        <end position="302"/>
    </location>
</feature>
<feature type="compositionally biased region" description="Polar residues" evidence="1">
    <location>
        <begin position="96"/>
        <end position="126"/>
    </location>
</feature>
<dbReference type="EMBL" id="LFJN01000021">
    <property type="protein sequence ID" value="KPI37923.1"/>
    <property type="molecule type" value="Genomic_DNA"/>
</dbReference>
<feature type="compositionally biased region" description="Polar residues" evidence="1">
    <location>
        <begin position="208"/>
        <end position="241"/>
    </location>
</feature>
<gene>
    <name evidence="2" type="ORF">AB675_3098</name>
</gene>
<sequence>MATSVQPPHQQQHISHHAPPSLSPHPEAPSQPQTQSWAAWLLDAYATTATSPSTNDFPHEHDDEHDSHPEQTEGRLHPVIQRQQQRWFSDSDAFKRSSTSTVTAMSSDRYTPQQQMMTLQAQTSGEQSRHQKQPFTRTGRGGAGNFVWGSLNTGRASVTSAPSSISSAQDVIGTGQGPSLAQRRAAAKKLQRLDNVRSVGRGGAGNIHINSATSPGVISSARSPLSQGQRFSNDTPTSSARSVSTPTTTNTTTPATTTSETSSTSYAYGRGGAGNQLRAEAERAQQKQALHEQEQREMAERRKRIEQQVDEWLLPPPVAMVPAGAVGRRGSWGS</sequence>
<feature type="compositionally biased region" description="Basic and acidic residues" evidence="1">
    <location>
        <begin position="57"/>
        <end position="76"/>
    </location>
</feature>
<dbReference type="AlphaFoldDB" id="A0A0N1NZ77"/>
<keyword evidence="3" id="KW-1185">Reference proteome</keyword>
<dbReference type="GeneID" id="28735001"/>
<protein>
    <submittedName>
        <fullName evidence="2">Uncharacterized protein</fullName>
    </submittedName>
</protein>
<feature type="region of interest" description="Disordered" evidence="1">
    <location>
        <begin position="1"/>
        <end position="144"/>
    </location>
</feature>
<feature type="region of interest" description="Disordered" evidence="1">
    <location>
        <begin position="203"/>
        <end position="302"/>
    </location>
</feature>
<feature type="compositionally biased region" description="Low complexity" evidence="1">
    <location>
        <begin position="242"/>
        <end position="265"/>
    </location>
</feature>
<feature type="compositionally biased region" description="Low complexity" evidence="1">
    <location>
        <begin position="1"/>
        <end position="20"/>
    </location>
</feature>
<dbReference type="PANTHER" id="PTHR34693">
    <property type="entry name" value="PROTEIN PAR32"/>
    <property type="match status" value="1"/>
</dbReference>
<dbReference type="InterPro" id="IPR022024">
    <property type="entry name" value="DUF3602"/>
</dbReference>
<dbReference type="VEuPathDB" id="FungiDB:AB675_3098"/>
<evidence type="ECO:0000313" key="2">
    <source>
        <dbReference type="EMBL" id="KPI37923.1"/>
    </source>
</evidence>
<dbReference type="Pfam" id="PF12223">
    <property type="entry name" value="DUF3602"/>
    <property type="match status" value="1"/>
</dbReference>
<accession>A0A0N1NZ77</accession>
<dbReference type="RefSeq" id="XP_017997886.1">
    <property type="nucleotide sequence ID" value="XM_018143121.1"/>
</dbReference>
<dbReference type="PANTHER" id="PTHR34693:SF1">
    <property type="entry name" value="PROTEIN PAR32"/>
    <property type="match status" value="1"/>
</dbReference>
<comment type="caution">
    <text evidence="2">The sequence shown here is derived from an EMBL/GenBank/DDBJ whole genome shotgun (WGS) entry which is preliminary data.</text>
</comment>
<evidence type="ECO:0000256" key="1">
    <source>
        <dbReference type="SAM" id="MobiDB-lite"/>
    </source>
</evidence>
<proteinExistence type="predicted"/>
<reference evidence="2 3" key="1">
    <citation type="submission" date="2015-06" db="EMBL/GenBank/DDBJ databases">
        <title>Draft genome of the ant-associated black yeast Phialophora attae CBS 131958.</title>
        <authorList>
            <person name="Moreno L.F."/>
            <person name="Stielow B.J."/>
            <person name="de Hoog S."/>
            <person name="Vicente V.A."/>
            <person name="Weiss V.A."/>
            <person name="de Vries M."/>
            <person name="Cruz L.M."/>
            <person name="Souza E.M."/>
        </authorList>
    </citation>
    <scope>NUCLEOTIDE SEQUENCE [LARGE SCALE GENOMIC DNA]</scope>
    <source>
        <strain evidence="2 3">CBS 131958</strain>
    </source>
</reference>
<evidence type="ECO:0000313" key="3">
    <source>
        <dbReference type="Proteomes" id="UP000038010"/>
    </source>
</evidence>
<dbReference type="Proteomes" id="UP000038010">
    <property type="component" value="Unassembled WGS sequence"/>
</dbReference>
<dbReference type="InterPro" id="IPR053203">
    <property type="entry name" value="Cisplatin_resist-associated"/>
</dbReference>
<name>A0A0N1NZ77_9EURO</name>